<dbReference type="AlphaFoldDB" id="A0A7W1T4Q2"/>
<reference evidence="1 2" key="1">
    <citation type="submission" date="2020-05" db="EMBL/GenBank/DDBJ databases">
        <authorList>
            <person name="Carlin C.R."/>
        </authorList>
    </citation>
    <scope>NUCLEOTIDE SEQUENCE [LARGE SCALE GENOMIC DNA]</scope>
    <source>
        <strain evidence="1 2">FSL W9-0585</strain>
    </source>
</reference>
<reference evidence="1 2" key="2">
    <citation type="submission" date="2020-08" db="EMBL/GenBank/DDBJ databases">
        <title>Listeria ohnekaius sp. nov. and Listeria portnoyii sp. nov. isolated from non-agricultural and natural environments.</title>
        <authorList>
            <person name="Weller D."/>
            <person name="Belias A.M."/>
            <person name="Liao J."/>
            <person name="Guo S."/>
            <person name="Orsi R.H."/>
            <person name="Wiedmann M."/>
        </authorList>
    </citation>
    <scope>NUCLEOTIDE SEQUENCE [LARGE SCALE GENOMIC DNA]</scope>
    <source>
        <strain evidence="1 2">FSL W9-0585</strain>
    </source>
</reference>
<evidence type="ECO:0000313" key="2">
    <source>
        <dbReference type="Proteomes" id="UP000548787"/>
    </source>
</evidence>
<dbReference type="EMBL" id="JABJVM010000003">
    <property type="protein sequence ID" value="MBA3925453.1"/>
    <property type="molecule type" value="Genomic_DNA"/>
</dbReference>
<organism evidence="1 2">
    <name type="scientific">Listeria rustica</name>
    <dbReference type="NCBI Taxonomy" id="2713503"/>
    <lineage>
        <taxon>Bacteria</taxon>
        <taxon>Bacillati</taxon>
        <taxon>Bacillota</taxon>
        <taxon>Bacilli</taxon>
        <taxon>Bacillales</taxon>
        <taxon>Listeriaceae</taxon>
        <taxon>Listeria</taxon>
    </lineage>
</organism>
<sequence>MRDNILEVSTSFQAILQEAESTSNALQTDTLPTILTQPLESMPAWDYLEKEPSVLPDERSYYEMESGKPLLTNEK</sequence>
<evidence type="ECO:0000313" key="1">
    <source>
        <dbReference type="EMBL" id="MBA3925453.1"/>
    </source>
</evidence>
<name>A0A7W1T4Q2_9LIST</name>
<dbReference type="RefSeq" id="WP_181675684.1">
    <property type="nucleotide sequence ID" value="NZ_JABJVM010000003.1"/>
</dbReference>
<gene>
    <name evidence="1" type="ORF">HPK16_03770</name>
</gene>
<protein>
    <submittedName>
        <fullName evidence="1">Uncharacterized protein</fullName>
    </submittedName>
</protein>
<proteinExistence type="predicted"/>
<dbReference type="Proteomes" id="UP000548787">
    <property type="component" value="Unassembled WGS sequence"/>
</dbReference>
<accession>A0A7W1T4Q2</accession>
<comment type="caution">
    <text evidence="1">The sequence shown here is derived from an EMBL/GenBank/DDBJ whole genome shotgun (WGS) entry which is preliminary data.</text>
</comment>
<keyword evidence="2" id="KW-1185">Reference proteome</keyword>